<gene>
    <name evidence="5" type="ORF">R1sor_021910</name>
</gene>
<keyword evidence="3" id="KW-0732">Signal</keyword>
<dbReference type="SUPFAM" id="SSF53300">
    <property type="entry name" value="vWA-like"/>
    <property type="match status" value="1"/>
</dbReference>
<dbReference type="Proteomes" id="UP001633002">
    <property type="component" value="Unassembled WGS sequence"/>
</dbReference>
<feature type="chain" id="PRO_5044859495" description="VWFA domain-containing protein" evidence="3">
    <location>
        <begin position="22"/>
        <end position="593"/>
    </location>
</feature>
<evidence type="ECO:0000259" key="4">
    <source>
        <dbReference type="PROSITE" id="PS50234"/>
    </source>
</evidence>
<dbReference type="AlphaFoldDB" id="A0ABD3GML6"/>
<dbReference type="PANTHER" id="PTHR10166">
    <property type="entry name" value="VOLTAGE-DEPENDENT CALCIUM CHANNEL SUBUNIT ALPHA-2/DELTA-RELATED"/>
    <property type="match status" value="1"/>
</dbReference>
<dbReference type="InterPro" id="IPR036465">
    <property type="entry name" value="vWFA_dom_sf"/>
</dbReference>
<proteinExistence type="predicted"/>
<evidence type="ECO:0000256" key="1">
    <source>
        <dbReference type="SAM" id="MobiDB-lite"/>
    </source>
</evidence>
<protein>
    <recommendedName>
        <fullName evidence="4">VWFA domain-containing protein</fullName>
    </recommendedName>
</protein>
<dbReference type="CDD" id="cd18773">
    <property type="entry name" value="PDC1_HK_sensor"/>
    <property type="match status" value="1"/>
</dbReference>
<feature type="region of interest" description="Disordered" evidence="1">
    <location>
        <begin position="570"/>
        <end position="593"/>
    </location>
</feature>
<name>A0ABD3GML6_9MARC</name>
<feature type="signal peptide" evidence="3">
    <location>
        <begin position="1"/>
        <end position="21"/>
    </location>
</feature>
<sequence>MSILVALQILVLVCCLQQLQAIPQQPSPGNQLFTQAVTGVKTIADALGKAYDNLCPGNCDSTCSQDLCRPLPDNSSPICFKKARNESILFNCTNPHQEQRCISVSVTIDKSSVTYVRENGNPKMDATVFQRSAVCRTQRLDGTFRIVSQAFGQYFAQYYVGTIDGTLRTFPGREDGSPGNCVLYDSRRRPWYNGAIYCPNHLVILIDRGRSMKDDVSSGPSSSKLDVVKTFASSLMETVYADSYVNVFAFGGGSDITYSKSVQVQFNSSDPNLDPLKSRINSTTLNVTTNTQPDDFVSALNVTLKAFQDPDVKSRNLLQNVILLTDGVFTETINYDDPSVKDVFTRLKSLNITLFIYGITLDHDDGMKNLSDHVSGSYQDIHEVQDFSDPLFSMGSYLGYLATCHRNMYADPFWSPNYRDYFNISDIVTVAAPAFSADNSFVGVAAIDVILEELGPDWSADRNDFLNAVTEQRSNQSKVHVLPQTQRPEAFDDSSTCSNSYENSYPLCPSRRKSTGPPDKGICCDSCIRRVHKGSNSNLDIILGPIGGFVLLLVLIGACICMFRKRKPPTPALGGSTPPQPAGSPDDRWARPL</sequence>
<feature type="domain" description="VWFA" evidence="4">
    <location>
        <begin position="201"/>
        <end position="398"/>
    </location>
</feature>
<comment type="caution">
    <text evidence="5">The sequence shown here is derived from an EMBL/GenBank/DDBJ whole genome shotgun (WGS) entry which is preliminary data.</text>
</comment>
<dbReference type="SMART" id="SM00327">
    <property type="entry name" value="VWA"/>
    <property type="match status" value="1"/>
</dbReference>
<evidence type="ECO:0000256" key="2">
    <source>
        <dbReference type="SAM" id="Phobius"/>
    </source>
</evidence>
<evidence type="ECO:0000256" key="3">
    <source>
        <dbReference type="SAM" id="SignalP"/>
    </source>
</evidence>
<accession>A0ABD3GML6</accession>
<keyword evidence="6" id="KW-1185">Reference proteome</keyword>
<reference evidence="5 6" key="1">
    <citation type="submission" date="2024-09" db="EMBL/GenBank/DDBJ databases">
        <title>Chromosome-scale assembly of Riccia sorocarpa.</title>
        <authorList>
            <person name="Paukszto L."/>
        </authorList>
    </citation>
    <scope>NUCLEOTIDE SEQUENCE [LARGE SCALE GENOMIC DNA]</scope>
    <source>
        <strain evidence="5">LP-2024</strain>
        <tissue evidence="5">Aerial parts of the thallus</tissue>
    </source>
</reference>
<dbReference type="Pfam" id="PF00092">
    <property type="entry name" value="VWA"/>
    <property type="match status" value="1"/>
</dbReference>
<keyword evidence="2" id="KW-0472">Membrane</keyword>
<dbReference type="CDD" id="cd00198">
    <property type="entry name" value="vWFA"/>
    <property type="match status" value="1"/>
</dbReference>
<dbReference type="Gene3D" id="3.40.50.410">
    <property type="entry name" value="von Willebrand factor, type A domain"/>
    <property type="match status" value="1"/>
</dbReference>
<feature type="transmembrane region" description="Helical" evidence="2">
    <location>
        <begin position="542"/>
        <end position="563"/>
    </location>
</feature>
<keyword evidence="2" id="KW-0812">Transmembrane</keyword>
<keyword evidence="2" id="KW-1133">Transmembrane helix</keyword>
<dbReference type="EMBL" id="JBJQOH010000007">
    <property type="protein sequence ID" value="KAL3678954.1"/>
    <property type="molecule type" value="Genomic_DNA"/>
</dbReference>
<dbReference type="InterPro" id="IPR051173">
    <property type="entry name" value="Ca_channel_alpha-2/delta"/>
</dbReference>
<evidence type="ECO:0000313" key="6">
    <source>
        <dbReference type="Proteomes" id="UP001633002"/>
    </source>
</evidence>
<dbReference type="PROSITE" id="PS50234">
    <property type="entry name" value="VWFA"/>
    <property type="match status" value="1"/>
</dbReference>
<organism evidence="5 6">
    <name type="scientific">Riccia sorocarpa</name>
    <dbReference type="NCBI Taxonomy" id="122646"/>
    <lineage>
        <taxon>Eukaryota</taxon>
        <taxon>Viridiplantae</taxon>
        <taxon>Streptophyta</taxon>
        <taxon>Embryophyta</taxon>
        <taxon>Marchantiophyta</taxon>
        <taxon>Marchantiopsida</taxon>
        <taxon>Marchantiidae</taxon>
        <taxon>Marchantiales</taxon>
        <taxon>Ricciaceae</taxon>
        <taxon>Riccia</taxon>
    </lineage>
</organism>
<dbReference type="InterPro" id="IPR002035">
    <property type="entry name" value="VWF_A"/>
</dbReference>
<dbReference type="PANTHER" id="PTHR10166:SF37">
    <property type="entry name" value="STOLID, ISOFORM H"/>
    <property type="match status" value="1"/>
</dbReference>
<evidence type="ECO:0000313" key="5">
    <source>
        <dbReference type="EMBL" id="KAL3678954.1"/>
    </source>
</evidence>